<dbReference type="EMBL" id="PYFT01000001">
    <property type="protein sequence ID" value="PSR54217.1"/>
    <property type="molecule type" value="Genomic_DNA"/>
</dbReference>
<sequence>MKNCQAFLLAFLCLGCKIHQSNKNQAVGIVYDCRLVSAEFDELPYVLGKAIEPAYRKFKNSVEDGVFFTSRYFNHSNSTKAIVMDLKMQEQWNYSTDSTTKSSMNSQTNFDIKELVAKVEKGSFRQACIQGSSEGSMSLLLVKTNGRITFKFEASQHDYSYLNKSEKGEIKNALELISLLDK</sequence>
<evidence type="ECO:0000313" key="2">
    <source>
        <dbReference type="Proteomes" id="UP000240357"/>
    </source>
</evidence>
<protein>
    <submittedName>
        <fullName evidence="1">Uncharacterized protein</fullName>
    </submittedName>
</protein>
<gene>
    <name evidence="1" type="ORF">AHMF7605_12135</name>
</gene>
<name>A0A2T2YFD2_9BACT</name>
<dbReference type="RefSeq" id="WP_106929684.1">
    <property type="nucleotide sequence ID" value="NZ_PYFT01000001.1"/>
</dbReference>
<evidence type="ECO:0000313" key="1">
    <source>
        <dbReference type="EMBL" id="PSR54217.1"/>
    </source>
</evidence>
<dbReference type="OrthoDB" id="893745at2"/>
<keyword evidence="2" id="KW-1185">Reference proteome</keyword>
<reference evidence="1 2" key="1">
    <citation type="submission" date="2018-03" db="EMBL/GenBank/DDBJ databases">
        <title>Adhaeribacter sp. HMF7605 Genome sequencing and assembly.</title>
        <authorList>
            <person name="Kang H."/>
            <person name="Kang J."/>
            <person name="Cha I."/>
            <person name="Kim H."/>
            <person name="Joh K."/>
        </authorList>
    </citation>
    <scope>NUCLEOTIDE SEQUENCE [LARGE SCALE GENOMIC DNA]</scope>
    <source>
        <strain evidence="1 2">HMF7605</strain>
    </source>
</reference>
<organism evidence="1 2">
    <name type="scientific">Adhaeribacter arboris</name>
    <dbReference type="NCBI Taxonomy" id="2072846"/>
    <lineage>
        <taxon>Bacteria</taxon>
        <taxon>Pseudomonadati</taxon>
        <taxon>Bacteroidota</taxon>
        <taxon>Cytophagia</taxon>
        <taxon>Cytophagales</taxon>
        <taxon>Hymenobacteraceae</taxon>
        <taxon>Adhaeribacter</taxon>
    </lineage>
</organism>
<dbReference type="AlphaFoldDB" id="A0A2T2YFD2"/>
<proteinExistence type="predicted"/>
<accession>A0A2T2YFD2</accession>
<comment type="caution">
    <text evidence="1">The sequence shown here is derived from an EMBL/GenBank/DDBJ whole genome shotgun (WGS) entry which is preliminary data.</text>
</comment>
<dbReference type="Proteomes" id="UP000240357">
    <property type="component" value="Unassembled WGS sequence"/>
</dbReference>